<keyword evidence="2" id="KW-1185">Reference proteome</keyword>
<evidence type="ECO:0000313" key="2">
    <source>
        <dbReference type="Proteomes" id="UP000318437"/>
    </source>
</evidence>
<gene>
    <name evidence="1" type="ORF">Pla144_40670</name>
</gene>
<dbReference type="EMBL" id="SJPS01000007">
    <property type="protein sequence ID" value="TWU22607.1"/>
    <property type="molecule type" value="Genomic_DNA"/>
</dbReference>
<protein>
    <submittedName>
        <fullName evidence="1">Uncharacterized protein</fullName>
    </submittedName>
</protein>
<evidence type="ECO:0000313" key="1">
    <source>
        <dbReference type="EMBL" id="TWU22607.1"/>
    </source>
</evidence>
<accession>A0A5C6CFS4</accession>
<proteinExistence type="predicted"/>
<dbReference type="Proteomes" id="UP000318437">
    <property type="component" value="Unassembled WGS sequence"/>
</dbReference>
<organism evidence="1 2">
    <name type="scientific">Bythopirellula polymerisocia</name>
    <dbReference type="NCBI Taxonomy" id="2528003"/>
    <lineage>
        <taxon>Bacteria</taxon>
        <taxon>Pseudomonadati</taxon>
        <taxon>Planctomycetota</taxon>
        <taxon>Planctomycetia</taxon>
        <taxon>Pirellulales</taxon>
        <taxon>Lacipirellulaceae</taxon>
        <taxon>Bythopirellula</taxon>
    </lineage>
</organism>
<reference evidence="1 2" key="1">
    <citation type="submission" date="2019-02" db="EMBL/GenBank/DDBJ databases">
        <title>Deep-cultivation of Planctomycetes and their phenomic and genomic characterization uncovers novel biology.</title>
        <authorList>
            <person name="Wiegand S."/>
            <person name="Jogler M."/>
            <person name="Boedeker C."/>
            <person name="Pinto D."/>
            <person name="Vollmers J."/>
            <person name="Rivas-Marin E."/>
            <person name="Kohn T."/>
            <person name="Peeters S.H."/>
            <person name="Heuer A."/>
            <person name="Rast P."/>
            <person name="Oberbeckmann S."/>
            <person name="Bunk B."/>
            <person name="Jeske O."/>
            <person name="Meyerdierks A."/>
            <person name="Storesund J.E."/>
            <person name="Kallscheuer N."/>
            <person name="Luecker S."/>
            <person name="Lage O.M."/>
            <person name="Pohl T."/>
            <person name="Merkel B.J."/>
            <person name="Hornburger P."/>
            <person name="Mueller R.-W."/>
            <person name="Bruemmer F."/>
            <person name="Labrenz M."/>
            <person name="Spormann A.M."/>
            <person name="Op Den Camp H."/>
            <person name="Overmann J."/>
            <person name="Amann R."/>
            <person name="Jetten M.S.M."/>
            <person name="Mascher T."/>
            <person name="Medema M.H."/>
            <person name="Devos D.P."/>
            <person name="Kaster A.-K."/>
            <person name="Ovreas L."/>
            <person name="Rohde M."/>
            <person name="Galperin M.Y."/>
            <person name="Jogler C."/>
        </authorList>
    </citation>
    <scope>NUCLEOTIDE SEQUENCE [LARGE SCALE GENOMIC DNA]</scope>
    <source>
        <strain evidence="1 2">Pla144</strain>
    </source>
</reference>
<name>A0A5C6CFS4_9BACT</name>
<sequence length="56" mass="6104">MNFPISIAGIVRLVSESMGASRALKEQKETKTSEIDHSVPFVSSLRKTSQINPLSS</sequence>
<comment type="caution">
    <text evidence="1">The sequence shown here is derived from an EMBL/GenBank/DDBJ whole genome shotgun (WGS) entry which is preliminary data.</text>
</comment>
<dbReference type="AlphaFoldDB" id="A0A5C6CFS4"/>